<accession>A0A835AIT7</accession>
<gene>
    <name evidence="1" type="ORF">HU200_055777</name>
</gene>
<dbReference type="Proteomes" id="UP000636709">
    <property type="component" value="Unassembled WGS sequence"/>
</dbReference>
<dbReference type="AlphaFoldDB" id="A0A835AIT7"/>
<organism evidence="1 2">
    <name type="scientific">Digitaria exilis</name>
    <dbReference type="NCBI Taxonomy" id="1010633"/>
    <lineage>
        <taxon>Eukaryota</taxon>
        <taxon>Viridiplantae</taxon>
        <taxon>Streptophyta</taxon>
        <taxon>Embryophyta</taxon>
        <taxon>Tracheophyta</taxon>
        <taxon>Spermatophyta</taxon>
        <taxon>Magnoliopsida</taxon>
        <taxon>Liliopsida</taxon>
        <taxon>Poales</taxon>
        <taxon>Poaceae</taxon>
        <taxon>PACMAD clade</taxon>
        <taxon>Panicoideae</taxon>
        <taxon>Panicodae</taxon>
        <taxon>Paniceae</taxon>
        <taxon>Anthephorinae</taxon>
        <taxon>Digitaria</taxon>
    </lineage>
</organism>
<evidence type="ECO:0000313" key="1">
    <source>
        <dbReference type="EMBL" id="KAF8663176.1"/>
    </source>
</evidence>
<reference evidence="1" key="1">
    <citation type="submission" date="2020-07" db="EMBL/GenBank/DDBJ databases">
        <title>Genome sequence and genetic diversity analysis of an under-domesticated orphan crop, white fonio (Digitaria exilis).</title>
        <authorList>
            <person name="Bennetzen J.L."/>
            <person name="Chen S."/>
            <person name="Ma X."/>
            <person name="Wang X."/>
            <person name="Yssel A.E.J."/>
            <person name="Chaluvadi S.R."/>
            <person name="Johnson M."/>
            <person name="Gangashetty P."/>
            <person name="Hamidou F."/>
            <person name="Sanogo M.D."/>
            <person name="Zwaenepoel A."/>
            <person name="Wallace J."/>
            <person name="Van De Peer Y."/>
            <person name="Van Deynze A."/>
        </authorList>
    </citation>
    <scope>NUCLEOTIDE SEQUENCE</scope>
    <source>
        <tissue evidence="1">Leaves</tissue>
    </source>
</reference>
<name>A0A835AIT7_9POAL</name>
<keyword evidence="2" id="KW-1185">Reference proteome</keyword>
<sequence>MVRVFELLEGKDDTRAVLSIELMNEKARLLLLSMGQRKWLQLARLLAITATIGCWATEKSYVICACARFSEGNGFVENMQCILGTS</sequence>
<comment type="caution">
    <text evidence="1">The sequence shown here is derived from an EMBL/GenBank/DDBJ whole genome shotgun (WGS) entry which is preliminary data.</text>
</comment>
<dbReference type="EMBL" id="JACEFO010002379">
    <property type="protein sequence ID" value="KAF8663176.1"/>
    <property type="molecule type" value="Genomic_DNA"/>
</dbReference>
<evidence type="ECO:0000313" key="2">
    <source>
        <dbReference type="Proteomes" id="UP000636709"/>
    </source>
</evidence>
<protein>
    <submittedName>
        <fullName evidence="1">Uncharacterized protein</fullName>
    </submittedName>
</protein>
<proteinExistence type="predicted"/>